<proteinExistence type="predicted"/>
<protein>
    <submittedName>
        <fullName evidence="2">Phosphate-selective porin OprO and OprP</fullName>
    </submittedName>
</protein>
<dbReference type="RefSeq" id="WP_074798333.1">
    <property type="nucleotide sequence ID" value="NZ_FOVJ01000008.1"/>
</dbReference>
<sequence>MRIIGLTLAITAISGSSLSTAAFALDLYVDTRTEQIYAKPGPGRVHLGSFVKEDAAKAAEKSAADTTAATGDNASPKTADIAAGKTNTADLTAVRKEIESKSKIMGERLASDIASLEERVKETENVHIQFTDSAPHFASKDGNFTFAINGRMQAGSQYNFINDVLPATGSNLPNELNSGATLRRARLGVEGTFFKLWDYKFEYDFSRGNGSVASGITDAYTRLNVTKPFSIKVGSFKEPFSLEEAASNRYLTFIERHMSVNSFVDNPNTYKTGIGVNYAVPRFQFGVAFQTEPIGSWSAASTSVNAAGNVNRNNGSGDSSWEGIGRITGRPWMEDETRFLHVGISAGHTAVNTQYNAAGQIATTPSAQGGGGGGMAFFAFPGTNVDRTNMLNTGNLSVGNKGEPGSRRIDSYDRFGAEGWLVHGPFSVQGEYLRTNINGLGYDDEHFTGYYGFASYFLTGESKAYHVKNGAANRIKPRQNFQWNGSGWGAWEVAAGYDYINLNSGIIRGGQADMVRFALNWYPHPNIKIQNNIIHVLNVDTAGSAIPRTAGFHNADLSAFLTQAQVEF</sequence>
<dbReference type="Pfam" id="PF07396">
    <property type="entry name" value="Porin_O_P"/>
    <property type="match status" value="1"/>
</dbReference>
<accession>A0A1I5ERI6</accession>
<dbReference type="STRING" id="1266925.GCA_000619905_01760"/>
<dbReference type="InterPro" id="IPR023614">
    <property type="entry name" value="Porin_dom_sf"/>
</dbReference>
<dbReference type="Gene3D" id="2.40.160.10">
    <property type="entry name" value="Porin"/>
    <property type="match status" value="1"/>
</dbReference>
<dbReference type="SUPFAM" id="SSF56935">
    <property type="entry name" value="Porins"/>
    <property type="match status" value="1"/>
</dbReference>
<feature type="chain" id="PRO_5010260583" evidence="1">
    <location>
        <begin position="22"/>
        <end position="568"/>
    </location>
</feature>
<gene>
    <name evidence="2" type="ORF">SAMN05216386_2735</name>
</gene>
<reference evidence="3" key="1">
    <citation type="submission" date="2016-10" db="EMBL/GenBank/DDBJ databases">
        <authorList>
            <person name="Varghese N."/>
        </authorList>
    </citation>
    <scope>NUCLEOTIDE SEQUENCE [LARGE SCALE GENOMIC DNA]</scope>
    <source>
        <strain evidence="3">Nsp8</strain>
    </source>
</reference>
<dbReference type="InterPro" id="IPR010870">
    <property type="entry name" value="Porin_O/P"/>
</dbReference>
<evidence type="ECO:0000256" key="1">
    <source>
        <dbReference type="SAM" id="SignalP"/>
    </source>
</evidence>
<dbReference type="EMBL" id="FOVJ01000008">
    <property type="protein sequence ID" value="SFO13651.1"/>
    <property type="molecule type" value="Genomic_DNA"/>
</dbReference>
<keyword evidence="3" id="KW-1185">Reference proteome</keyword>
<evidence type="ECO:0000313" key="2">
    <source>
        <dbReference type="EMBL" id="SFO13651.1"/>
    </source>
</evidence>
<name>A0A1I5ERI6_9PROT</name>
<organism evidence="2 3">
    <name type="scientific">Nitrosospira briensis</name>
    <dbReference type="NCBI Taxonomy" id="35799"/>
    <lineage>
        <taxon>Bacteria</taxon>
        <taxon>Pseudomonadati</taxon>
        <taxon>Pseudomonadota</taxon>
        <taxon>Betaproteobacteria</taxon>
        <taxon>Nitrosomonadales</taxon>
        <taxon>Nitrosomonadaceae</taxon>
        <taxon>Nitrosospira</taxon>
    </lineage>
</organism>
<dbReference type="AlphaFoldDB" id="A0A1I5ERI6"/>
<evidence type="ECO:0000313" key="3">
    <source>
        <dbReference type="Proteomes" id="UP000183107"/>
    </source>
</evidence>
<feature type="signal peptide" evidence="1">
    <location>
        <begin position="1"/>
        <end position="21"/>
    </location>
</feature>
<keyword evidence="1" id="KW-0732">Signal</keyword>
<dbReference type="Proteomes" id="UP000183107">
    <property type="component" value="Unassembled WGS sequence"/>
</dbReference>
<dbReference type="OrthoDB" id="9807854at2"/>